<dbReference type="OrthoDB" id="2365961at2"/>
<dbReference type="Pfam" id="PF06030">
    <property type="entry name" value="WxLIP_PGBD"/>
    <property type="match status" value="1"/>
</dbReference>
<evidence type="ECO:0000313" key="6">
    <source>
        <dbReference type="EMBL" id="KRL11064.1"/>
    </source>
</evidence>
<dbReference type="PATRIC" id="fig|1423792.3.peg.805"/>
<feature type="region of interest" description="Disordered" evidence="1">
    <location>
        <begin position="77"/>
        <end position="98"/>
    </location>
</feature>
<evidence type="ECO:0000256" key="2">
    <source>
        <dbReference type="SAM" id="Phobius"/>
    </source>
</evidence>
<proteinExistence type="predicted"/>
<keyword evidence="7" id="KW-1185">Reference proteome</keyword>
<evidence type="ECO:0000259" key="4">
    <source>
        <dbReference type="Pfam" id="PF06030"/>
    </source>
</evidence>
<dbReference type="InterPro" id="IPR021759">
    <property type="entry name" value="WxLIP_HBD"/>
</dbReference>
<dbReference type="RefSeq" id="WP_057821742.1">
    <property type="nucleotide sequence ID" value="NZ_AZEC01000013.1"/>
</dbReference>
<evidence type="ECO:0000256" key="3">
    <source>
        <dbReference type="SAM" id="SignalP"/>
    </source>
</evidence>
<accession>A0A0R1N4P1</accession>
<keyword evidence="2" id="KW-1133">Transmembrane helix</keyword>
<keyword evidence="2" id="KW-0812">Transmembrane</keyword>
<evidence type="ECO:0000313" key="7">
    <source>
        <dbReference type="Proteomes" id="UP000051330"/>
    </source>
</evidence>
<sequence length="354" mass="39244">MATKKNWQIMLMAFLLVPLLMLGLSNPVQAEEKAQGSDFYMAPLYPENQTDQNLGYFVLKVTPGQKGKVGVQVQNTSKTSTRKIQLTPTPATTNDAGQINYSPSEKKADETLQHPLNQLFSKPVTVTVEPEKSKVVTFEYILPKEGFKGQILGSIYALDITEQKDADGQFALKNKFAMALGIVLSQDPEQTLMPDLKLQQVRPGLSNQKPAILARLQNQAPQLFRGMNIDTRVTVKGEQATKYQHKLKNGSMAPNSNFDLPISAEKDGLSAGQYTLHMTVQAKGKTWRFNRNFTVSEKSAAKFAAKTPGNQQPPWQKWLLWIAIGLAVLIIGYGLYLLGVRRGHKNETADAHST</sequence>
<feature type="domain" description="WxL Interacting Protein peptidoglycan binding" evidence="4">
    <location>
        <begin position="39"/>
        <end position="157"/>
    </location>
</feature>
<gene>
    <name evidence="6" type="ORF">FD09_GL000789</name>
</gene>
<dbReference type="Pfam" id="PF11797">
    <property type="entry name" value="WxLIP_HBD"/>
    <property type="match status" value="1"/>
</dbReference>
<evidence type="ECO:0000256" key="1">
    <source>
        <dbReference type="SAM" id="MobiDB-lite"/>
    </source>
</evidence>
<dbReference type="STRING" id="1423792.FD09_GL000789"/>
<keyword evidence="2" id="KW-0472">Membrane</keyword>
<dbReference type="Proteomes" id="UP000051330">
    <property type="component" value="Unassembled WGS sequence"/>
</dbReference>
<evidence type="ECO:0000259" key="5">
    <source>
        <dbReference type="Pfam" id="PF11797"/>
    </source>
</evidence>
<reference evidence="6 7" key="1">
    <citation type="journal article" date="2015" name="Genome Announc.">
        <title>Expanding the biotechnology potential of lactobacilli through comparative genomics of 213 strains and associated genera.</title>
        <authorList>
            <person name="Sun Z."/>
            <person name="Harris H.M."/>
            <person name="McCann A."/>
            <person name="Guo C."/>
            <person name="Argimon S."/>
            <person name="Zhang W."/>
            <person name="Yang X."/>
            <person name="Jeffery I.B."/>
            <person name="Cooney J.C."/>
            <person name="Kagawa T.F."/>
            <person name="Liu W."/>
            <person name="Song Y."/>
            <person name="Salvetti E."/>
            <person name="Wrobel A."/>
            <person name="Rasinkangas P."/>
            <person name="Parkhill J."/>
            <person name="Rea M.C."/>
            <person name="O'Sullivan O."/>
            <person name="Ritari J."/>
            <person name="Douillard F.P."/>
            <person name="Paul Ross R."/>
            <person name="Yang R."/>
            <person name="Briner A.E."/>
            <person name="Felis G.E."/>
            <person name="de Vos W.M."/>
            <person name="Barrangou R."/>
            <person name="Klaenhammer T.R."/>
            <person name="Caufield P.W."/>
            <person name="Cui Y."/>
            <person name="Zhang H."/>
            <person name="O'Toole P.W."/>
        </authorList>
    </citation>
    <scope>NUCLEOTIDE SEQUENCE [LARGE SCALE GENOMIC DNA]</scope>
    <source>
        <strain evidence="6 7">DSM 12744</strain>
    </source>
</reference>
<dbReference type="EMBL" id="AZEC01000013">
    <property type="protein sequence ID" value="KRL11064.1"/>
    <property type="molecule type" value="Genomic_DNA"/>
</dbReference>
<keyword evidence="3" id="KW-0732">Signal</keyword>
<protein>
    <submittedName>
        <fullName evidence="6">Cell surface protein</fullName>
    </submittedName>
</protein>
<feature type="signal peptide" evidence="3">
    <location>
        <begin position="1"/>
        <end position="30"/>
    </location>
</feature>
<comment type="caution">
    <text evidence="6">The sequence shown here is derived from an EMBL/GenBank/DDBJ whole genome shotgun (WGS) entry which is preliminary data.</text>
</comment>
<dbReference type="AlphaFoldDB" id="A0A0R1N4P1"/>
<feature type="domain" description="WxL Interacting Protein host binding" evidence="5">
    <location>
        <begin position="169"/>
        <end position="303"/>
    </location>
</feature>
<feature type="transmembrane region" description="Helical" evidence="2">
    <location>
        <begin position="318"/>
        <end position="338"/>
    </location>
</feature>
<dbReference type="InterPro" id="IPR010317">
    <property type="entry name" value="WxLIP_PGBD"/>
</dbReference>
<feature type="chain" id="PRO_5006408219" evidence="3">
    <location>
        <begin position="31"/>
        <end position="354"/>
    </location>
</feature>
<organism evidence="6 7">
    <name type="scientific">Schleiferilactobacillus perolens DSM 12744</name>
    <dbReference type="NCBI Taxonomy" id="1423792"/>
    <lineage>
        <taxon>Bacteria</taxon>
        <taxon>Bacillati</taxon>
        <taxon>Bacillota</taxon>
        <taxon>Bacilli</taxon>
        <taxon>Lactobacillales</taxon>
        <taxon>Lactobacillaceae</taxon>
        <taxon>Schleiferilactobacillus</taxon>
    </lineage>
</organism>
<name>A0A0R1N4P1_9LACO</name>